<proteinExistence type="inferred from homology"/>
<dbReference type="GO" id="GO:0016126">
    <property type="term" value="P:sterol biosynthetic process"/>
    <property type="evidence" value="ECO:0007669"/>
    <property type="project" value="UniProtKB-KW"/>
</dbReference>
<comment type="similarity">
    <text evidence="2">Belongs to the ERG28 family.</text>
</comment>
<keyword evidence="8" id="KW-0756">Sterol biosynthesis</keyword>
<dbReference type="Proteomes" id="UP000750711">
    <property type="component" value="Unassembled WGS sequence"/>
</dbReference>
<evidence type="ECO:0000256" key="4">
    <source>
        <dbReference type="ARBA" id="ARBA00022692"/>
    </source>
</evidence>
<dbReference type="Pfam" id="PF03694">
    <property type="entry name" value="Erg28"/>
    <property type="match status" value="1"/>
</dbReference>
<keyword evidence="6" id="KW-0752">Steroid biosynthesis</keyword>
<evidence type="ECO:0000256" key="11">
    <source>
        <dbReference type="ARBA" id="ARBA00023166"/>
    </source>
</evidence>
<dbReference type="GO" id="GO:0005789">
    <property type="term" value="C:endoplasmic reticulum membrane"/>
    <property type="evidence" value="ECO:0007669"/>
    <property type="project" value="UniProtKB-SubCell"/>
</dbReference>
<gene>
    <name evidence="14" type="ORF">GP486_007100</name>
</gene>
<dbReference type="PANTHER" id="PTHR15451">
    <property type="entry name" value="ERGOSTEROL BIOSYNTHETIC PROTEIN 28-RELATED"/>
    <property type="match status" value="1"/>
</dbReference>
<keyword evidence="12" id="KW-0753">Steroid metabolism</keyword>
<evidence type="ECO:0000256" key="10">
    <source>
        <dbReference type="ARBA" id="ARBA00023136"/>
    </source>
</evidence>
<keyword evidence="10 13" id="KW-0472">Membrane</keyword>
<dbReference type="PANTHER" id="PTHR15451:SF19">
    <property type="entry name" value="ERGOSTEROL BIOSYNTHETIC PROTEIN 28 HOMOLOG"/>
    <property type="match status" value="1"/>
</dbReference>
<evidence type="ECO:0000256" key="2">
    <source>
        <dbReference type="ARBA" id="ARBA00005377"/>
    </source>
</evidence>
<keyword evidence="4 13" id="KW-0812">Transmembrane</keyword>
<comment type="subcellular location">
    <subcellularLocation>
        <location evidence="1">Endoplasmic reticulum membrane</location>
        <topology evidence="1">Multi-pass membrane protein</topology>
    </subcellularLocation>
</comment>
<accession>A0A9P8L7P0</accession>
<feature type="transmembrane region" description="Helical" evidence="13">
    <location>
        <begin position="110"/>
        <end position="129"/>
    </location>
</feature>
<evidence type="ECO:0000256" key="9">
    <source>
        <dbReference type="ARBA" id="ARBA00023098"/>
    </source>
</evidence>
<name>A0A9P8L7P0_9PEZI</name>
<dbReference type="AlphaFoldDB" id="A0A9P8L7P0"/>
<dbReference type="EMBL" id="JAGHQM010001835">
    <property type="protein sequence ID" value="KAH0551682.1"/>
    <property type="molecule type" value="Genomic_DNA"/>
</dbReference>
<evidence type="ECO:0000256" key="13">
    <source>
        <dbReference type="SAM" id="Phobius"/>
    </source>
</evidence>
<dbReference type="InterPro" id="IPR005352">
    <property type="entry name" value="Erg28"/>
</dbReference>
<keyword evidence="3" id="KW-0444">Lipid biosynthesis</keyword>
<keyword evidence="15" id="KW-1185">Reference proteome</keyword>
<comment type="caution">
    <text evidence="14">The sequence shown here is derived from an EMBL/GenBank/DDBJ whole genome shotgun (WGS) entry which is preliminary data.</text>
</comment>
<keyword evidence="7 13" id="KW-1133">Transmembrane helix</keyword>
<evidence type="ECO:0008006" key="16">
    <source>
        <dbReference type="Google" id="ProtNLM"/>
    </source>
</evidence>
<evidence type="ECO:0000256" key="5">
    <source>
        <dbReference type="ARBA" id="ARBA00022824"/>
    </source>
</evidence>
<organism evidence="14 15">
    <name type="scientific">Trichoglossum hirsutum</name>
    <dbReference type="NCBI Taxonomy" id="265104"/>
    <lineage>
        <taxon>Eukaryota</taxon>
        <taxon>Fungi</taxon>
        <taxon>Dikarya</taxon>
        <taxon>Ascomycota</taxon>
        <taxon>Pezizomycotina</taxon>
        <taxon>Geoglossomycetes</taxon>
        <taxon>Geoglossales</taxon>
        <taxon>Geoglossaceae</taxon>
        <taxon>Trichoglossum</taxon>
    </lineage>
</organism>
<evidence type="ECO:0000256" key="8">
    <source>
        <dbReference type="ARBA" id="ARBA00023011"/>
    </source>
</evidence>
<evidence type="ECO:0000256" key="3">
    <source>
        <dbReference type="ARBA" id="ARBA00022516"/>
    </source>
</evidence>
<evidence type="ECO:0000313" key="15">
    <source>
        <dbReference type="Proteomes" id="UP000750711"/>
    </source>
</evidence>
<keyword evidence="11" id="KW-1207">Sterol metabolism</keyword>
<evidence type="ECO:0000313" key="14">
    <source>
        <dbReference type="EMBL" id="KAH0551682.1"/>
    </source>
</evidence>
<dbReference type="GO" id="GO:0030674">
    <property type="term" value="F:protein-macromolecule adaptor activity"/>
    <property type="evidence" value="ECO:0007669"/>
    <property type="project" value="TreeGrafter"/>
</dbReference>
<feature type="transmembrane region" description="Helical" evidence="13">
    <location>
        <begin position="86"/>
        <end position="104"/>
    </location>
</feature>
<evidence type="ECO:0000256" key="6">
    <source>
        <dbReference type="ARBA" id="ARBA00022955"/>
    </source>
</evidence>
<reference evidence="14" key="1">
    <citation type="submission" date="2021-03" db="EMBL/GenBank/DDBJ databases">
        <title>Comparative genomics and phylogenomic investigation of the class Geoglossomycetes provide insights into ecological specialization and systematics.</title>
        <authorList>
            <person name="Melie T."/>
            <person name="Pirro S."/>
            <person name="Miller A.N."/>
            <person name="Quandt A."/>
        </authorList>
    </citation>
    <scope>NUCLEOTIDE SEQUENCE</scope>
    <source>
        <strain evidence="14">CAQ_001_2017</strain>
    </source>
</reference>
<sequence>MLSTLAALLPPDQGLLPPWLLFISAVSLFNSAQNYTTTSLTKRVYAEQPEQATPLSARTFGTWTGLSSIIRLYAAYHITNPQVYQIALYSYVIGLAHFVSEWLIFRTARLGPGLAGPLVVGSVSIAWMVSQREFYVGT</sequence>
<keyword evidence="9" id="KW-0443">Lipid metabolism</keyword>
<protein>
    <recommendedName>
        <fullName evidence="16">Ergosterol biosynthesis protein</fullName>
    </recommendedName>
</protein>
<evidence type="ECO:0000256" key="12">
    <source>
        <dbReference type="ARBA" id="ARBA00023221"/>
    </source>
</evidence>
<keyword evidence="5" id="KW-0256">Endoplasmic reticulum</keyword>
<evidence type="ECO:0000256" key="1">
    <source>
        <dbReference type="ARBA" id="ARBA00004477"/>
    </source>
</evidence>
<evidence type="ECO:0000256" key="7">
    <source>
        <dbReference type="ARBA" id="ARBA00022989"/>
    </source>
</evidence>